<dbReference type="PANTHER" id="PTHR46915:SF2">
    <property type="entry name" value="UBIQUITIN-LIKE PROTEASE 4"/>
    <property type="match status" value="1"/>
</dbReference>
<keyword evidence="3" id="KW-0378">Hydrolase</keyword>
<accession>A0A0N5BEM4</accession>
<sequence length="594" mass="69448">MLSPGNYESKAKVLEMIKESDREIWEQCNGNYDVVETCSMFANGAEINLMYDVILMDDAIIFCAKSNILDNEEDKGAAVILMVRSRAIRRTAELCVTKETAQYLDPPCSHIILTIPVNNCDTDSMEIIKRRLSAFCGVSLDDTNEVFSSDVSDLLDLEIINFSQFKECIRPFDLKPVYYFNSNHNGLKCIAIIRDNYSIYRSSIIFDSFLEARESSKKDIDTVSTGNFKVVKTDDIFDELLNKVVCKSRNVETNGIYYMNGRAFKSLFPREWLHCDIIDIYLLAFKSLFPREWLHCDIIDIYLNKWREQISKTNCSPLMEKYKVKIYDTFFFTRLIRRVEFDISSGTIENSSFECLHENVTRIANEKVYKLSSMYSTIFDFDLLVIPININDHWVAGIIHKPGNCLQEIKKENEDWTDINDFQSSILIYDSLINDLISYKQLCFTVLKKYMEACYGKINDSTLGKEMLFNKEKIKFFDIKDPYQQRNGYDCGLFMLEFIRQVLVNPKSVVKLIEGHSMKDVFPNFYVKCGREYLKSYVFSKIDFSKWIALYEMEQFFLVNKYGMEFKTLRSRPTECIRDKSKLKVRRRSKSSNN</sequence>
<keyword evidence="6" id="KW-1185">Reference proteome</keyword>
<evidence type="ECO:0000256" key="3">
    <source>
        <dbReference type="ARBA" id="ARBA00022801"/>
    </source>
</evidence>
<name>A0A0N5BEM4_STREA</name>
<dbReference type="Gene3D" id="3.40.395.10">
    <property type="entry name" value="Adenoviral Proteinase, Chain A"/>
    <property type="match status" value="1"/>
</dbReference>
<dbReference type="GO" id="GO:0006508">
    <property type="term" value="P:proteolysis"/>
    <property type="evidence" value="ECO:0007669"/>
    <property type="project" value="UniProtKB-KW"/>
</dbReference>
<dbReference type="Pfam" id="PF02902">
    <property type="entry name" value="Peptidase_C48"/>
    <property type="match status" value="1"/>
</dbReference>
<dbReference type="GO" id="GO:0008234">
    <property type="term" value="F:cysteine-type peptidase activity"/>
    <property type="evidence" value="ECO:0007669"/>
    <property type="project" value="UniProtKB-KW"/>
</dbReference>
<dbReference type="InterPro" id="IPR038765">
    <property type="entry name" value="Papain-like_cys_pep_sf"/>
</dbReference>
<proteinExistence type="inferred from homology"/>
<dbReference type="PANTHER" id="PTHR46915">
    <property type="entry name" value="UBIQUITIN-LIKE PROTEASE 4-RELATED"/>
    <property type="match status" value="1"/>
</dbReference>
<dbReference type="InterPro" id="IPR003653">
    <property type="entry name" value="Peptidase_C48_C"/>
</dbReference>
<evidence type="ECO:0000256" key="2">
    <source>
        <dbReference type="ARBA" id="ARBA00022670"/>
    </source>
</evidence>
<reference evidence="7" key="1">
    <citation type="submission" date="2017-02" db="UniProtKB">
        <authorList>
            <consortium name="WormBaseParasite"/>
        </authorList>
    </citation>
    <scope>IDENTIFICATION</scope>
</reference>
<keyword evidence="2" id="KW-0645">Protease</keyword>
<comment type="similarity">
    <text evidence="1">Belongs to the peptidase C48 family.</text>
</comment>
<evidence type="ECO:0000313" key="6">
    <source>
        <dbReference type="Proteomes" id="UP000046392"/>
    </source>
</evidence>
<dbReference type="SUPFAM" id="SSF54001">
    <property type="entry name" value="Cysteine proteinases"/>
    <property type="match status" value="1"/>
</dbReference>
<dbReference type="PROSITE" id="PS50600">
    <property type="entry name" value="ULP_PROTEASE"/>
    <property type="match status" value="1"/>
</dbReference>
<feature type="domain" description="Ubiquitin-like protease family profile" evidence="5">
    <location>
        <begin position="278"/>
        <end position="502"/>
    </location>
</feature>
<evidence type="ECO:0000313" key="7">
    <source>
        <dbReference type="WBParaSite" id="SPAL_0000444800.1"/>
    </source>
</evidence>
<evidence type="ECO:0000256" key="4">
    <source>
        <dbReference type="ARBA" id="ARBA00022807"/>
    </source>
</evidence>
<evidence type="ECO:0000259" key="5">
    <source>
        <dbReference type="PROSITE" id="PS50600"/>
    </source>
</evidence>
<dbReference type="WBParaSite" id="SPAL_0000444800.1">
    <property type="protein sequence ID" value="SPAL_0000444800.1"/>
    <property type="gene ID" value="SPAL_0000444800"/>
</dbReference>
<organism evidence="6 7">
    <name type="scientific">Strongyloides papillosus</name>
    <name type="common">Intestinal threadworm</name>
    <dbReference type="NCBI Taxonomy" id="174720"/>
    <lineage>
        <taxon>Eukaryota</taxon>
        <taxon>Metazoa</taxon>
        <taxon>Ecdysozoa</taxon>
        <taxon>Nematoda</taxon>
        <taxon>Chromadorea</taxon>
        <taxon>Rhabditida</taxon>
        <taxon>Tylenchina</taxon>
        <taxon>Panagrolaimomorpha</taxon>
        <taxon>Strongyloidoidea</taxon>
        <taxon>Strongyloididae</taxon>
        <taxon>Strongyloides</taxon>
    </lineage>
</organism>
<keyword evidence="4" id="KW-0788">Thiol protease</keyword>
<protein>
    <submittedName>
        <fullName evidence="7">ULP_PROTEASE domain-containing protein</fullName>
    </submittedName>
</protein>
<dbReference type="STRING" id="174720.A0A0N5BEM4"/>
<dbReference type="AlphaFoldDB" id="A0A0N5BEM4"/>
<evidence type="ECO:0000256" key="1">
    <source>
        <dbReference type="ARBA" id="ARBA00005234"/>
    </source>
</evidence>
<dbReference type="Proteomes" id="UP000046392">
    <property type="component" value="Unplaced"/>
</dbReference>
<dbReference type="GO" id="GO:0016926">
    <property type="term" value="P:protein desumoylation"/>
    <property type="evidence" value="ECO:0007669"/>
    <property type="project" value="UniProtKB-ARBA"/>
</dbReference>